<gene>
    <name evidence="7" type="ORF">OD816_001065</name>
</gene>
<evidence type="ECO:0000256" key="6">
    <source>
        <dbReference type="SAM" id="Phobius"/>
    </source>
</evidence>
<dbReference type="Pfam" id="PF06146">
    <property type="entry name" value="PsiE"/>
    <property type="match status" value="1"/>
</dbReference>
<protein>
    <submittedName>
        <fullName evidence="7">Membrane protein</fullName>
    </submittedName>
</protein>
<feature type="transmembrane region" description="Helical" evidence="6">
    <location>
        <begin position="50"/>
        <end position="68"/>
    </location>
</feature>
<dbReference type="InterPro" id="IPR020948">
    <property type="entry name" value="P_starv_induced_PsiE-like"/>
</dbReference>
<dbReference type="GO" id="GO:0005886">
    <property type="term" value="C:plasma membrane"/>
    <property type="evidence" value="ECO:0007669"/>
    <property type="project" value="UniProtKB-SubCell"/>
</dbReference>
<reference evidence="7" key="1">
    <citation type="submission" date="2022-11" db="EMBL/GenBank/DDBJ databases">
        <title>Candidatus Alkanophaga archaea from heated hydrothermal vent sediment oxidize petroleum alkanes.</title>
        <authorList>
            <person name="Zehnle H."/>
            <person name="Laso-Perez R."/>
            <person name="Lipp J."/>
            <person name="Teske A."/>
            <person name="Wegener G."/>
        </authorList>
    </citation>
    <scope>NUCLEOTIDE SEQUENCE</scope>
    <source>
        <strain evidence="7">MCA70</strain>
    </source>
</reference>
<evidence type="ECO:0000256" key="2">
    <source>
        <dbReference type="ARBA" id="ARBA00022475"/>
    </source>
</evidence>
<evidence type="ECO:0000256" key="3">
    <source>
        <dbReference type="ARBA" id="ARBA00022692"/>
    </source>
</evidence>
<keyword evidence="2" id="KW-1003">Cell membrane</keyword>
<dbReference type="AlphaFoldDB" id="A0AAE3P4T2"/>
<evidence type="ECO:0000313" key="7">
    <source>
        <dbReference type="EMBL" id="MDF2953820.1"/>
    </source>
</evidence>
<accession>A0AAE3P4T2</accession>
<keyword evidence="4 6" id="KW-1133">Transmembrane helix</keyword>
<evidence type="ECO:0000256" key="4">
    <source>
        <dbReference type="ARBA" id="ARBA00022989"/>
    </source>
</evidence>
<name>A0AAE3P4T2_9BACT</name>
<sequence>MNYLKKSVRIGANYYSEFLQRSNKSGILKTVEALSMIFTETTVRASFKDLVTNVLTLIVVLELIRAFVDYFEYERVRIETVLEVLIAFIIREFMIHLFESTLSGLEVFLWCAGIIIVVFARTLSIIYRPDKVLSKINQSR</sequence>
<dbReference type="EMBL" id="JAPHEG010000004">
    <property type="protein sequence ID" value="MDF2953820.1"/>
    <property type="molecule type" value="Genomic_DNA"/>
</dbReference>
<keyword evidence="3 6" id="KW-0812">Transmembrane</keyword>
<keyword evidence="5 6" id="KW-0472">Membrane</keyword>
<comment type="subcellular location">
    <subcellularLocation>
        <location evidence="1">Cell membrane</location>
        <topology evidence="1">Multi-pass membrane protein</topology>
    </subcellularLocation>
</comment>
<comment type="caution">
    <text evidence="7">The sequence shown here is derived from an EMBL/GenBank/DDBJ whole genome shotgun (WGS) entry which is preliminary data.</text>
</comment>
<dbReference type="Proteomes" id="UP001144110">
    <property type="component" value="Unassembled WGS sequence"/>
</dbReference>
<evidence type="ECO:0000313" key="8">
    <source>
        <dbReference type="Proteomes" id="UP001144110"/>
    </source>
</evidence>
<evidence type="ECO:0000256" key="5">
    <source>
        <dbReference type="ARBA" id="ARBA00023136"/>
    </source>
</evidence>
<proteinExistence type="predicted"/>
<feature type="transmembrane region" description="Helical" evidence="6">
    <location>
        <begin position="104"/>
        <end position="127"/>
    </location>
</feature>
<evidence type="ECO:0000256" key="1">
    <source>
        <dbReference type="ARBA" id="ARBA00004651"/>
    </source>
</evidence>
<organism evidence="7 8">
    <name type="scientific">Candidatus Thermodesulfobacterium syntrophicum</name>
    <dbReference type="NCBI Taxonomy" id="3060442"/>
    <lineage>
        <taxon>Bacteria</taxon>
        <taxon>Pseudomonadati</taxon>
        <taxon>Thermodesulfobacteriota</taxon>
        <taxon>Thermodesulfobacteria</taxon>
        <taxon>Thermodesulfobacteriales</taxon>
        <taxon>Thermodesulfobacteriaceae</taxon>
        <taxon>Thermodesulfobacterium</taxon>
    </lineage>
</organism>